<reference evidence="2" key="1">
    <citation type="submission" date="2022-03" db="EMBL/GenBank/DDBJ databases">
        <title>Genome Identification and Characterization of new species Bdellovibrio reynosense LBG001 sp. nov. from a Mexico soil sample.</title>
        <authorList>
            <person name="Camilli A."/>
            <person name="Ajao Y."/>
            <person name="Guo X."/>
        </authorList>
    </citation>
    <scope>NUCLEOTIDE SEQUENCE</scope>
    <source>
        <strain evidence="2">LBG001</strain>
    </source>
</reference>
<gene>
    <name evidence="2" type="ORF">MNR06_10345</name>
</gene>
<dbReference type="InterPro" id="IPR000182">
    <property type="entry name" value="GNAT_dom"/>
</dbReference>
<dbReference type="SUPFAM" id="SSF55729">
    <property type="entry name" value="Acyl-CoA N-acyltransferases (Nat)"/>
    <property type="match status" value="1"/>
</dbReference>
<sequence>MSLQYDIRKISTAETLDLRQRVLKPFLSKDECINPGDDLITTKHFGLFHECKLVCIATFILEPHPSLSSGFPYRLRGMATDEKYRGQGFGQILLRYGVEYLRQKRCDLVWFNARIKAFPFYEKQGYQYFGPLFEMKDIGPHKVMYKPLIPR</sequence>
<evidence type="ECO:0000313" key="2">
    <source>
        <dbReference type="EMBL" id="UOF00101.1"/>
    </source>
</evidence>
<feature type="domain" description="N-acetyltransferase" evidence="1">
    <location>
        <begin position="5"/>
        <end position="149"/>
    </location>
</feature>
<dbReference type="InterPro" id="IPR016181">
    <property type="entry name" value="Acyl_CoA_acyltransferase"/>
</dbReference>
<name>A0ABY4C8Z2_9BACT</name>
<dbReference type="PROSITE" id="PS51186">
    <property type="entry name" value="GNAT"/>
    <property type="match status" value="1"/>
</dbReference>
<protein>
    <submittedName>
        <fullName evidence="2">GNAT family N-acetyltransferase</fullName>
    </submittedName>
</protein>
<dbReference type="RefSeq" id="WP_243535740.1">
    <property type="nucleotide sequence ID" value="NZ_CP093442.1"/>
</dbReference>
<dbReference type="Proteomes" id="UP000830116">
    <property type="component" value="Chromosome"/>
</dbReference>
<keyword evidence="3" id="KW-1185">Reference proteome</keyword>
<accession>A0ABY4C8Z2</accession>
<dbReference type="EMBL" id="CP093442">
    <property type="protein sequence ID" value="UOF00101.1"/>
    <property type="molecule type" value="Genomic_DNA"/>
</dbReference>
<dbReference type="Gene3D" id="3.40.630.30">
    <property type="match status" value="1"/>
</dbReference>
<organism evidence="2 3">
    <name type="scientific">Bdellovibrio reynosensis</name>
    <dbReference type="NCBI Taxonomy" id="2835041"/>
    <lineage>
        <taxon>Bacteria</taxon>
        <taxon>Pseudomonadati</taxon>
        <taxon>Bdellovibrionota</taxon>
        <taxon>Bdellovibrionia</taxon>
        <taxon>Bdellovibrionales</taxon>
        <taxon>Pseudobdellovibrionaceae</taxon>
        <taxon>Bdellovibrio</taxon>
    </lineage>
</organism>
<dbReference type="Pfam" id="PF00583">
    <property type="entry name" value="Acetyltransf_1"/>
    <property type="match status" value="1"/>
</dbReference>
<evidence type="ECO:0000313" key="3">
    <source>
        <dbReference type="Proteomes" id="UP000830116"/>
    </source>
</evidence>
<dbReference type="CDD" id="cd04301">
    <property type="entry name" value="NAT_SF"/>
    <property type="match status" value="1"/>
</dbReference>
<evidence type="ECO:0000259" key="1">
    <source>
        <dbReference type="PROSITE" id="PS51186"/>
    </source>
</evidence>
<proteinExistence type="predicted"/>